<evidence type="ECO:0000313" key="19">
    <source>
        <dbReference type="Proteomes" id="UP000245119"/>
    </source>
</evidence>
<evidence type="ECO:0000259" key="15">
    <source>
        <dbReference type="PROSITE" id="PS51059"/>
    </source>
</evidence>
<feature type="domain" description="WGR" evidence="17">
    <location>
        <begin position="61"/>
        <end position="154"/>
    </location>
</feature>
<sequence length="534" mass="60167">MPPKRKAAAKNGGKAAKKRKAEETEIGKPATTQDKINALKAADKAVSRKYRPDSFIPDATDYEVYLDYDAMLNQTNIGQNNNKFYVIQVLKNNASTSYFSWNRWGRVGEPGQNAMKGPFASANDAVKDFEKKFTDKTKNKWANRDTFKSIPGKYTLIEMAGEDDAGEDTVDAGLSLQTDQKVSKCSLDPVTQELVKLIFDNDMFRETMQRFDIDVKKMPLGKLSKTQIAKGFEILERLEEAVKKKSTKPTLEKLSSEFFTAIPHNFGRRLPPVIDNQEMVQQKYDMLGVLGDIEIAQSMKNEKKENTNVSKTTNEVPNPLDVNYGLLKCTLTLVDKKSKDYKILEKYFKETKPTSSWRNLVLREIWQVDREGEAEHFKAHDNIKERKLLWHGTNVAVVAAILKTGLRIMPHSGGRVGRGIYFASENDKSAGYVSPAGKKGIMFLNEVAIGKQHCIYSDNPNLTTPPKGYDSVLACGTQEPDSAYDVTLTLDGKPVVVPQAKPKQTGKSSSFYQSEYLIYKESQNRIRYLLLLDF</sequence>
<dbReference type="Gene3D" id="3.90.228.10">
    <property type="match status" value="1"/>
</dbReference>
<dbReference type="CDD" id="cd08002">
    <property type="entry name" value="WGR_PARP3_like"/>
    <property type="match status" value="1"/>
</dbReference>
<dbReference type="EC" id="2.4.2.-" evidence="13"/>
<dbReference type="InterPro" id="IPR036616">
    <property type="entry name" value="Poly(ADP-ribose)pol_reg_dom_sf"/>
</dbReference>
<dbReference type="AlphaFoldDB" id="A0A2T7NTC2"/>
<dbReference type="SUPFAM" id="SSF47587">
    <property type="entry name" value="Domain of poly(ADP-ribose) polymerase"/>
    <property type="match status" value="1"/>
</dbReference>
<proteinExistence type="inferred from homology"/>
<dbReference type="Pfam" id="PF05406">
    <property type="entry name" value="WGR"/>
    <property type="match status" value="1"/>
</dbReference>
<dbReference type="PANTHER" id="PTHR10459">
    <property type="entry name" value="DNA LIGASE"/>
    <property type="match status" value="1"/>
</dbReference>
<comment type="subcellular location">
    <subcellularLocation>
        <location evidence="1">Nucleus</location>
    </subcellularLocation>
</comment>
<dbReference type="InterPro" id="IPR050800">
    <property type="entry name" value="ARTD/PARP"/>
</dbReference>
<evidence type="ECO:0000256" key="11">
    <source>
        <dbReference type="ARBA" id="ARBA00023242"/>
    </source>
</evidence>
<dbReference type="GO" id="GO:0006302">
    <property type="term" value="P:double-strand break repair"/>
    <property type="evidence" value="ECO:0007669"/>
    <property type="project" value="TreeGrafter"/>
</dbReference>
<name>A0A2T7NTC2_POMCA</name>
<keyword evidence="11" id="KW-0539">Nucleus</keyword>
<dbReference type="GO" id="GO:0003950">
    <property type="term" value="F:NAD+ poly-ADP-ribosyltransferase activity"/>
    <property type="evidence" value="ECO:0007669"/>
    <property type="project" value="UniProtKB-UniRule"/>
</dbReference>
<dbReference type="Gene3D" id="1.20.142.10">
    <property type="entry name" value="Poly(ADP-ribose) polymerase, regulatory domain"/>
    <property type="match status" value="1"/>
</dbReference>
<evidence type="ECO:0000256" key="6">
    <source>
        <dbReference type="ARBA" id="ARBA00022737"/>
    </source>
</evidence>
<comment type="similarity">
    <text evidence="12">Belongs to the ARTD/PARP family.</text>
</comment>
<dbReference type="EMBL" id="PZQS01000009">
    <property type="protein sequence ID" value="PVD24427.1"/>
    <property type="molecule type" value="Genomic_DNA"/>
</dbReference>
<evidence type="ECO:0000256" key="2">
    <source>
        <dbReference type="ARBA" id="ARBA00022676"/>
    </source>
</evidence>
<accession>A0A2T7NTC2</accession>
<dbReference type="GO" id="GO:0003677">
    <property type="term" value="F:DNA binding"/>
    <property type="evidence" value="ECO:0007669"/>
    <property type="project" value="UniProtKB-KW"/>
</dbReference>
<dbReference type="GO" id="GO:0016779">
    <property type="term" value="F:nucleotidyltransferase activity"/>
    <property type="evidence" value="ECO:0007669"/>
    <property type="project" value="UniProtKB-KW"/>
</dbReference>
<dbReference type="CDD" id="cd01437">
    <property type="entry name" value="parp_like"/>
    <property type="match status" value="1"/>
</dbReference>
<evidence type="ECO:0000256" key="9">
    <source>
        <dbReference type="ARBA" id="ARBA00023027"/>
    </source>
</evidence>
<dbReference type="OMA" id="HHITTDN"/>
<protein>
    <recommendedName>
        <fullName evidence="13">Poly [ADP-ribose] polymerase</fullName>
        <shortName evidence="13">PARP</shortName>
        <ecNumber evidence="13">2.4.2.-</ecNumber>
    </recommendedName>
</protein>
<dbReference type="InterPro" id="IPR036930">
    <property type="entry name" value="WGR_dom_sf"/>
</dbReference>
<dbReference type="PROSITE" id="PS51059">
    <property type="entry name" value="PARP_CATALYTIC"/>
    <property type="match status" value="1"/>
</dbReference>
<gene>
    <name evidence="18" type="ORF">C0Q70_14910</name>
</gene>
<feature type="domain" description="PARP catalytic" evidence="15">
    <location>
        <begin position="318"/>
        <end position="534"/>
    </location>
</feature>
<dbReference type="GO" id="GO:0070212">
    <property type="term" value="P:protein poly-ADP-ribosylation"/>
    <property type="evidence" value="ECO:0007669"/>
    <property type="project" value="TreeGrafter"/>
</dbReference>
<dbReference type="OrthoDB" id="2017365at2759"/>
<evidence type="ECO:0000256" key="12">
    <source>
        <dbReference type="ARBA" id="ARBA00024347"/>
    </source>
</evidence>
<dbReference type="FunFam" id="2.20.140.10:FF:000001">
    <property type="entry name" value="Poly [ADP-ribose] polymerase"/>
    <property type="match status" value="1"/>
</dbReference>
<keyword evidence="3 13" id="KW-0808">Transferase</keyword>
<dbReference type="Pfam" id="PF02877">
    <property type="entry name" value="PARP_reg"/>
    <property type="match status" value="1"/>
</dbReference>
<evidence type="ECO:0000256" key="14">
    <source>
        <dbReference type="SAM" id="MobiDB-lite"/>
    </source>
</evidence>
<dbReference type="SUPFAM" id="SSF56399">
    <property type="entry name" value="ADP-ribosylation"/>
    <property type="match status" value="1"/>
</dbReference>
<evidence type="ECO:0000256" key="10">
    <source>
        <dbReference type="ARBA" id="ARBA00023125"/>
    </source>
</evidence>
<organism evidence="18 19">
    <name type="scientific">Pomacea canaliculata</name>
    <name type="common">Golden apple snail</name>
    <dbReference type="NCBI Taxonomy" id="400727"/>
    <lineage>
        <taxon>Eukaryota</taxon>
        <taxon>Metazoa</taxon>
        <taxon>Spiralia</taxon>
        <taxon>Lophotrochozoa</taxon>
        <taxon>Mollusca</taxon>
        <taxon>Gastropoda</taxon>
        <taxon>Caenogastropoda</taxon>
        <taxon>Architaenioglossa</taxon>
        <taxon>Ampullarioidea</taxon>
        <taxon>Ampullariidae</taxon>
        <taxon>Pomacea</taxon>
    </lineage>
</organism>
<dbReference type="Pfam" id="PF00644">
    <property type="entry name" value="PARP"/>
    <property type="match status" value="1"/>
</dbReference>
<evidence type="ECO:0000256" key="3">
    <source>
        <dbReference type="ARBA" id="ARBA00022679"/>
    </source>
</evidence>
<keyword evidence="10" id="KW-0238">DNA-binding</keyword>
<dbReference type="Proteomes" id="UP000245119">
    <property type="component" value="Linkage Group LG9"/>
</dbReference>
<evidence type="ECO:0000313" key="18">
    <source>
        <dbReference type="EMBL" id="PVD24427.1"/>
    </source>
</evidence>
<evidence type="ECO:0000256" key="5">
    <source>
        <dbReference type="ARBA" id="ARBA00022723"/>
    </source>
</evidence>
<comment type="caution">
    <text evidence="18">The sequence shown here is derived from an EMBL/GenBank/DDBJ whole genome shotgun (WGS) entry which is preliminary data.</text>
</comment>
<keyword evidence="7" id="KW-0863">Zinc-finger</keyword>
<evidence type="ECO:0000256" key="8">
    <source>
        <dbReference type="ARBA" id="ARBA00022833"/>
    </source>
</evidence>
<dbReference type="Gene3D" id="2.20.140.10">
    <property type="entry name" value="WGR domain"/>
    <property type="match status" value="1"/>
</dbReference>
<dbReference type="GO" id="GO:0005730">
    <property type="term" value="C:nucleolus"/>
    <property type="evidence" value="ECO:0007669"/>
    <property type="project" value="TreeGrafter"/>
</dbReference>
<dbReference type="PANTHER" id="PTHR10459:SF66">
    <property type="entry name" value="PROTEIN MONO-ADP-RIBOSYLTRANSFERASE PARP3"/>
    <property type="match status" value="1"/>
</dbReference>
<dbReference type="InterPro" id="IPR012317">
    <property type="entry name" value="Poly(ADP-ribose)pol_cat_dom"/>
</dbReference>
<evidence type="ECO:0000259" key="16">
    <source>
        <dbReference type="PROSITE" id="PS51060"/>
    </source>
</evidence>
<evidence type="ECO:0000256" key="13">
    <source>
        <dbReference type="RuleBase" id="RU362114"/>
    </source>
</evidence>
<feature type="region of interest" description="Disordered" evidence="14">
    <location>
        <begin position="1"/>
        <end position="34"/>
    </location>
</feature>
<dbReference type="PROSITE" id="PS51060">
    <property type="entry name" value="PARP_ALPHA_HD"/>
    <property type="match status" value="1"/>
</dbReference>
<dbReference type="GO" id="GO:0035861">
    <property type="term" value="C:site of double-strand break"/>
    <property type="evidence" value="ECO:0007669"/>
    <property type="project" value="TreeGrafter"/>
</dbReference>
<keyword evidence="6" id="KW-0677">Repeat</keyword>
<dbReference type="SUPFAM" id="SSF142921">
    <property type="entry name" value="WGR domain-like"/>
    <property type="match status" value="1"/>
</dbReference>
<evidence type="ECO:0000256" key="4">
    <source>
        <dbReference type="ARBA" id="ARBA00022695"/>
    </source>
</evidence>
<dbReference type="InterPro" id="IPR004102">
    <property type="entry name" value="Poly(ADP-ribose)pol_reg_dom"/>
</dbReference>
<dbReference type="InterPro" id="IPR008893">
    <property type="entry name" value="WGR_domain"/>
</dbReference>
<keyword evidence="5" id="KW-0479">Metal-binding</keyword>
<dbReference type="GO" id="GO:0008270">
    <property type="term" value="F:zinc ion binding"/>
    <property type="evidence" value="ECO:0007669"/>
    <property type="project" value="UniProtKB-KW"/>
</dbReference>
<feature type="domain" description="PARP alpha-helical" evidence="16">
    <location>
        <begin position="184"/>
        <end position="301"/>
    </location>
</feature>
<keyword evidence="8" id="KW-0862">Zinc</keyword>
<dbReference type="PROSITE" id="PS51977">
    <property type="entry name" value="WGR"/>
    <property type="match status" value="1"/>
</dbReference>
<keyword evidence="4" id="KW-0548">Nucleotidyltransferase</keyword>
<dbReference type="GO" id="GO:1990404">
    <property type="term" value="F:NAD+-protein mono-ADP-ribosyltransferase activity"/>
    <property type="evidence" value="ECO:0007669"/>
    <property type="project" value="TreeGrafter"/>
</dbReference>
<evidence type="ECO:0000256" key="7">
    <source>
        <dbReference type="ARBA" id="ARBA00022771"/>
    </source>
</evidence>
<dbReference type="SMART" id="SM00773">
    <property type="entry name" value="WGR"/>
    <property type="match status" value="1"/>
</dbReference>
<reference evidence="18 19" key="1">
    <citation type="submission" date="2018-04" db="EMBL/GenBank/DDBJ databases">
        <title>The genome of golden apple snail Pomacea canaliculata provides insight into stress tolerance and invasive adaptation.</title>
        <authorList>
            <person name="Liu C."/>
            <person name="Liu B."/>
            <person name="Ren Y."/>
            <person name="Zhang Y."/>
            <person name="Wang H."/>
            <person name="Li S."/>
            <person name="Jiang F."/>
            <person name="Yin L."/>
            <person name="Zhang G."/>
            <person name="Qian W."/>
            <person name="Fan W."/>
        </authorList>
    </citation>
    <scope>NUCLEOTIDE SEQUENCE [LARGE SCALE GENOMIC DNA]</scope>
    <source>
        <strain evidence="18">SZHN2017</strain>
        <tissue evidence="18">Muscle</tissue>
    </source>
</reference>
<keyword evidence="19" id="KW-1185">Reference proteome</keyword>
<keyword evidence="2 13" id="KW-0328">Glycosyltransferase</keyword>
<keyword evidence="9 13" id="KW-0520">NAD</keyword>
<evidence type="ECO:0000256" key="1">
    <source>
        <dbReference type="ARBA" id="ARBA00004123"/>
    </source>
</evidence>
<dbReference type="FunFam" id="1.20.142.10:FF:000001">
    <property type="entry name" value="Poly [ADP-ribose] polymerase"/>
    <property type="match status" value="1"/>
</dbReference>
<dbReference type="STRING" id="400727.A0A2T7NTC2"/>
<evidence type="ECO:0000259" key="17">
    <source>
        <dbReference type="PROSITE" id="PS51977"/>
    </source>
</evidence>